<gene>
    <name evidence="4" type="ORF">BP6252_04937</name>
</gene>
<dbReference type="Proteomes" id="UP000256645">
    <property type="component" value="Unassembled WGS sequence"/>
</dbReference>
<name>A0A3D8S1Z5_9HELO</name>
<organism evidence="4 5">
    <name type="scientific">Coleophoma cylindrospora</name>
    <dbReference type="NCBI Taxonomy" id="1849047"/>
    <lineage>
        <taxon>Eukaryota</taxon>
        <taxon>Fungi</taxon>
        <taxon>Dikarya</taxon>
        <taxon>Ascomycota</taxon>
        <taxon>Pezizomycotina</taxon>
        <taxon>Leotiomycetes</taxon>
        <taxon>Helotiales</taxon>
        <taxon>Dermateaceae</taxon>
        <taxon>Coleophoma</taxon>
    </lineage>
</organism>
<dbReference type="OrthoDB" id="103349at2759"/>
<dbReference type="EMBL" id="PDLM01000004">
    <property type="protein sequence ID" value="RDW80299.1"/>
    <property type="molecule type" value="Genomic_DNA"/>
</dbReference>
<dbReference type="InterPro" id="IPR000917">
    <property type="entry name" value="Sulfatase_N"/>
</dbReference>
<proteinExistence type="inferred from homology"/>
<keyword evidence="2" id="KW-0378">Hydrolase</keyword>
<evidence type="ECO:0000313" key="4">
    <source>
        <dbReference type="EMBL" id="RDW80299.1"/>
    </source>
</evidence>
<evidence type="ECO:0000313" key="5">
    <source>
        <dbReference type="Proteomes" id="UP000256645"/>
    </source>
</evidence>
<dbReference type="STRING" id="1849047.A0A3D8S1Z5"/>
<evidence type="ECO:0000259" key="3">
    <source>
        <dbReference type="Pfam" id="PF00884"/>
    </source>
</evidence>
<evidence type="ECO:0000256" key="2">
    <source>
        <dbReference type="ARBA" id="ARBA00022801"/>
    </source>
</evidence>
<dbReference type="PANTHER" id="PTHR42693:SF53">
    <property type="entry name" value="ENDO-4-O-SULFATASE"/>
    <property type="match status" value="1"/>
</dbReference>
<evidence type="ECO:0000256" key="1">
    <source>
        <dbReference type="ARBA" id="ARBA00008779"/>
    </source>
</evidence>
<accession>A0A3D8S1Z5</accession>
<sequence length="490" mass="56084">MTEKKNILFVIADDLGKYTGCYGVKSINTPNIDKLAAQGTRFDMAFASTASCSASRSTIYTGLHTHQNGQYGHEHDWNHFGTFDHVDTAPRLFNELGYQTGIIGKIHVAPDSVYPWEVRLGSSTRDITWFSEHVGQFLDKARKTDRPFYLTVAYTDPHRDDTRGGFGNQQIADPDITLPRYRPEDIAVPSFLSDVPEVRQEMAEYYQAIVRLDAGVGLLIKSLEARGILDSTLVCFTSDNGPPFLNSKSTLFDAGVCLPLIVRKPGAKNGIENPNLVSWVDFLPTLLDWAGAKDHVPRDSKSPPRLGRSFLPILESSERLSNDKWEQQVFGSHTFHEIQNYWPTRFTRTTRFKYHRNIAYRLDFPFATDLYGSLSWDGIRNTKPPVYIGPRALKDYIFRPQEELYDLVNDPQEVRNLAGEEAYENVLKELREKTEAWQLKTKDPWMYRDGVSVIINQMYKMEGLKIPDRWELDLERPGNRDSQPFLWPSS</sequence>
<reference evidence="4 5" key="1">
    <citation type="journal article" date="2018" name="IMA Fungus">
        <title>IMA Genome-F 9: Draft genome sequence of Annulohypoxylon stygium, Aspergillus mulundensis, Berkeleyomyces basicola (syn. Thielaviopsis basicola), Ceratocystis smalleyi, two Cercospora beticola strains, Coleophoma cylindrospora, Fusarium fracticaudum, Phialophora cf. hyalina, and Morchella septimelata.</title>
        <authorList>
            <person name="Wingfield B.D."/>
            <person name="Bills G.F."/>
            <person name="Dong Y."/>
            <person name="Huang W."/>
            <person name="Nel W.J."/>
            <person name="Swalarsk-Parry B.S."/>
            <person name="Vaghefi N."/>
            <person name="Wilken P.M."/>
            <person name="An Z."/>
            <person name="de Beer Z.W."/>
            <person name="De Vos L."/>
            <person name="Chen L."/>
            <person name="Duong T.A."/>
            <person name="Gao Y."/>
            <person name="Hammerbacher A."/>
            <person name="Kikkert J.R."/>
            <person name="Li Y."/>
            <person name="Li H."/>
            <person name="Li K."/>
            <person name="Li Q."/>
            <person name="Liu X."/>
            <person name="Ma X."/>
            <person name="Naidoo K."/>
            <person name="Pethybridge S.J."/>
            <person name="Sun J."/>
            <person name="Steenkamp E.T."/>
            <person name="van der Nest M.A."/>
            <person name="van Wyk S."/>
            <person name="Wingfield M.J."/>
            <person name="Xiong C."/>
            <person name="Yue Q."/>
            <person name="Zhang X."/>
        </authorList>
    </citation>
    <scope>NUCLEOTIDE SEQUENCE [LARGE SCALE GENOMIC DNA]</scope>
    <source>
        <strain evidence="4 5">BP6252</strain>
    </source>
</reference>
<dbReference type="PANTHER" id="PTHR42693">
    <property type="entry name" value="ARYLSULFATASE FAMILY MEMBER"/>
    <property type="match status" value="1"/>
</dbReference>
<keyword evidence="5" id="KW-1185">Reference proteome</keyword>
<dbReference type="InterPro" id="IPR050738">
    <property type="entry name" value="Sulfatase"/>
</dbReference>
<dbReference type="AlphaFoldDB" id="A0A3D8S1Z5"/>
<dbReference type="CDD" id="cd16027">
    <property type="entry name" value="SGSH"/>
    <property type="match status" value="1"/>
</dbReference>
<dbReference type="Pfam" id="PF00884">
    <property type="entry name" value="Sulfatase"/>
    <property type="match status" value="1"/>
</dbReference>
<dbReference type="Gene3D" id="3.40.720.10">
    <property type="entry name" value="Alkaline Phosphatase, subunit A"/>
    <property type="match status" value="1"/>
</dbReference>
<dbReference type="GO" id="GO:0004065">
    <property type="term" value="F:arylsulfatase activity"/>
    <property type="evidence" value="ECO:0007669"/>
    <property type="project" value="TreeGrafter"/>
</dbReference>
<protein>
    <recommendedName>
        <fullName evidence="3">Sulfatase N-terminal domain-containing protein</fullName>
    </recommendedName>
</protein>
<comment type="similarity">
    <text evidence="1">Belongs to the sulfatase family.</text>
</comment>
<dbReference type="InterPro" id="IPR017850">
    <property type="entry name" value="Alkaline_phosphatase_core_sf"/>
</dbReference>
<dbReference type="SUPFAM" id="SSF53649">
    <property type="entry name" value="Alkaline phosphatase-like"/>
    <property type="match status" value="1"/>
</dbReference>
<comment type="caution">
    <text evidence="4">The sequence shown here is derived from an EMBL/GenBank/DDBJ whole genome shotgun (WGS) entry which is preliminary data.</text>
</comment>
<feature type="domain" description="Sulfatase N-terminal" evidence="3">
    <location>
        <begin position="5"/>
        <end position="292"/>
    </location>
</feature>